<dbReference type="AlphaFoldDB" id="A0A6J0C4H5"/>
<feature type="compositionally biased region" description="Basic and acidic residues" evidence="4">
    <location>
        <begin position="1"/>
        <end position="24"/>
    </location>
</feature>
<dbReference type="PROSITE" id="PS50097">
    <property type="entry name" value="BTB"/>
    <property type="match status" value="1"/>
</dbReference>
<feature type="compositionally biased region" description="Polar residues" evidence="4">
    <location>
        <begin position="707"/>
        <end position="735"/>
    </location>
</feature>
<evidence type="ECO:0000256" key="1">
    <source>
        <dbReference type="ARBA" id="ARBA00022441"/>
    </source>
</evidence>
<dbReference type="Gene3D" id="2.120.10.80">
    <property type="entry name" value="Kelch-type beta propeller"/>
    <property type="match status" value="2"/>
</dbReference>
<keyword evidence="1" id="KW-0880">Kelch repeat</keyword>
<feature type="compositionally biased region" description="Low complexity" evidence="4">
    <location>
        <begin position="823"/>
        <end position="838"/>
    </location>
</feature>
<feature type="compositionally biased region" description="Polar residues" evidence="4">
    <location>
        <begin position="773"/>
        <end position="814"/>
    </location>
</feature>
<organism evidence="7">
    <name type="scientific">Neodiprion lecontei</name>
    <name type="common">Redheaded pine sawfly</name>
    <dbReference type="NCBI Taxonomy" id="441921"/>
    <lineage>
        <taxon>Eukaryota</taxon>
        <taxon>Metazoa</taxon>
        <taxon>Ecdysozoa</taxon>
        <taxon>Arthropoda</taxon>
        <taxon>Hexapoda</taxon>
        <taxon>Insecta</taxon>
        <taxon>Pterygota</taxon>
        <taxon>Neoptera</taxon>
        <taxon>Endopterygota</taxon>
        <taxon>Hymenoptera</taxon>
        <taxon>Tenthredinoidea</taxon>
        <taxon>Diprionidae</taxon>
        <taxon>Diprioninae</taxon>
        <taxon>Neodiprion</taxon>
    </lineage>
</organism>
<keyword evidence="6" id="KW-1185">Reference proteome</keyword>
<evidence type="ECO:0000256" key="4">
    <source>
        <dbReference type="SAM" id="MobiDB-lite"/>
    </source>
</evidence>
<gene>
    <name evidence="7" type="primary">LOC107225366</name>
</gene>
<dbReference type="PANTHER" id="PTHR24412:SF396">
    <property type="entry name" value="INFLUENZA VIRUS NS1A-BINDING PROTEIN"/>
    <property type="match status" value="1"/>
</dbReference>
<dbReference type="SMART" id="SM00225">
    <property type="entry name" value="BTB"/>
    <property type="match status" value="1"/>
</dbReference>
<reference evidence="7" key="1">
    <citation type="submission" date="2025-08" db="UniProtKB">
        <authorList>
            <consortium name="RefSeq"/>
        </authorList>
    </citation>
    <scope>IDENTIFICATION</scope>
    <source>
        <tissue evidence="7">Thorax and Abdomen</tissue>
    </source>
</reference>
<dbReference type="PANTHER" id="PTHR24412">
    <property type="entry name" value="KELCH PROTEIN"/>
    <property type="match status" value="1"/>
</dbReference>
<dbReference type="KEGG" id="nlo:107225366"/>
<feature type="domain" description="BTB" evidence="5">
    <location>
        <begin position="86"/>
        <end position="156"/>
    </location>
</feature>
<dbReference type="InterPro" id="IPR015915">
    <property type="entry name" value="Kelch-typ_b-propeller"/>
</dbReference>
<name>A0A6J0C4H5_NEOLC</name>
<dbReference type="Pfam" id="PF24681">
    <property type="entry name" value="Kelch_KLHDC2_KLHL20_DRC7"/>
    <property type="match status" value="1"/>
</dbReference>
<dbReference type="OrthoDB" id="45365at2759"/>
<dbReference type="Pfam" id="PF01344">
    <property type="entry name" value="Kelch_1"/>
    <property type="match status" value="3"/>
</dbReference>
<evidence type="ECO:0000259" key="5">
    <source>
        <dbReference type="PROSITE" id="PS50097"/>
    </source>
</evidence>
<evidence type="ECO:0000256" key="3">
    <source>
        <dbReference type="ARBA" id="ARBA00023203"/>
    </source>
</evidence>
<dbReference type="GeneID" id="107225366"/>
<proteinExistence type="predicted"/>
<sequence length="860" mass="93103">MPLRTKPIDRTEELSQREAEKGELEPEPPSVESKSKSKLKDNMVSSVSTNPDSEGLNDSVLELQDERHPQLTLASLNMMRKNRHFCDVVLHVGSTEVHGHRAVLAAVSPHLFELFSADKQGNKEPRVTYKLNGGFDKVALQKLVDYAYTSRLEILPSQVKSVYLAAWHLKMERVSAQCAAHLLHYLTPGSCLEVRALPGITQNEDFAKKVDAYIRDHFEAVCSSPTLLSLPCVKIEVLHQTVQEMSLVNGTSLCHLVLDWVKRSLTDSTSLTVDHLTQKTYLLYLALDNSLQDCTDLPSGDVSDTDIVQDYKKLSLKSQAQSKGRRKGPLQPAKPRVLIYSRDIGERIESELEPDWNLIGASKVGEHAFLAIVTLDGRLTTLSVQLRLNTPSSPSPLATPEIVASKNCFANEPELYCALPTMKAGKCAVGCANLNDTLLVCGGYDRVECLKSVDQYLPESNTWQVLSGMREARGRFGIAVVNGRVYAIGGSNGSTELATVEVLNPEAGWKWSAVANLPLARSNSGVCALGSQIYCIGGWNGQAGIKQCDVFDPETGKWSSIEPLRTGRYQAGVCAYQDRVYAVGGCDAWNCLNSVEIYNPEEDTWSVGPPLISARRGCGLAVFRGRLYAVGGSSGTHSLTTTEIFDPEEQVWVPGPNLATPRANVAVAVVGDRLYAVCGFSGKNFLNSIEYLDAHSNEWTTFVPKSDGTNTPASSLQNSFSDPSLNGNEKNVMNISTSSNASDSSMISEKNGSVYGSGMESLSNFQKNTTTTSFDTNVNATDESEQDSVTSSDGTAATNGTLKSSDAVVTTEANPESPMIPHTTTNGTTVNTGSASTANGIHDRKISRADLASSNGSQEF</sequence>
<dbReference type="Pfam" id="PF00651">
    <property type="entry name" value="BTB"/>
    <property type="match status" value="1"/>
</dbReference>
<feature type="region of interest" description="Disordered" evidence="4">
    <location>
        <begin position="1"/>
        <end position="57"/>
    </location>
</feature>
<feature type="compositionally biased region" description="Low complexity" evidence="4">
    <location>
        <begin position="736"/>
        <end position="748"/>
    </location>
</feature>
<dbReference type="CDD" id="cd18502">
    <property type="entry name" value="BACK_NS1BP_IVNS1ABP"/>
    <property type="match status" value="1"/>
</dbReference>
<dbReference type="Gene3D" id="1.25.40.420">
    <property type="match status" value="1"/>
</dbReference>
<dbReference type="Proteomes" id="UP000829291">
    <property type="component" value="Chromosome 3"/>
</dbReference>
<dbReference type="SUPFAM" id="SSF117281">
    <property type="entry name" value="Kelch motif"/>
    <property type="match status" value="1"/>
</dbReference>
<dbReference type="InterPro" id="IPR011333">
    <property type="entry name" value="SKP1/BTB/POZ_sf"/>
</dbReference>
<dbReference type="PRINTS" id="PR00501">
    <property type="entry name" value="KELCHREPEAT"/>
</dbReference>
<accession>A0A6J0C4H5</accession>
<dbReference type="SMART" id="SM00612">
    <property type="entry name" value="Kelch"/>
    <property type="match status" value="6"/>
</dbReference>
<keyword evidence="3" id="KW-0009">Actin-binding</keyword>
<evidence type="ECO:0000313" key="7">
    <source>
        <dbReference type="RefSeq" id="XP_015521289.1"/>
    </source>
</evidence>
<dbReference type="CDD" id="cd18306">
    <property type="entry name" value="BTB_POZ_NS1BP"/>
    <property type="match status" value="1"/>
</dbReference>
<dbReference type="GO" id="GO:0003779">
    <property type="term" value="F:actin binding"/>
    <property type="evidence" value="ECO:0007669"/>
    <property type="project" value="UniProtKB-KW"/>
</dbReference>
<dbReference type="RefSeq" id="XP_015521289.1">
    <property type="nucleotide sequence ID" value="XM_015665803.2"/>
</dbReference>
<evidence type="ECO:0000313" key="6">
    <source>
        <dbReference type="Proteomes" id="UP000829291"/>
    </source>
</evidence>
<dbReference type="InterPro" id="IPR000210">
    <property type="entry name" value="BTB/POZ_dom"/>
</dbReference>
<feature type="region of interest" description="Disordered" evidence="4">
    <location>
        <begin position="773"/>
        <end position="860"/>
    </location>
</feature>
<evidence type="ECO:0000256" key="2">
    <source>
        <dbReference type="ARBA" id="ARBA00022737"/>
    </source>
</evidence>
<dbReference type="InParanoid" id="A0A6J0C4H5"/>
<dbReference type="Gene3D" id="3.30.710.10">
    <property type="entry name" value="Potassium Channel Kv1.1, Chain A"/>
    <property type="match status" value="1"/>
</dbReference>
<dbReference type="SUPFAM" id="SSF54695">
    <property type="entry name" value="POZ domain"/>
    <property type="match status" value="1"/>
</dbReference>
<feature type="region of interest" description="Disordered" evidence="4">
    <location>
        <begin position="703"/>
        <end position="753"/>
    </location>
</feature>
<feature type="compositionally biased region" description="Polar residues" evidence="4">
    <location>
        <begin position="43"/>
        <end position="52"/>
    </location>
</feature>
<protein>
    <submittedName>
        <fullName evidence="7">Influenza virus NS1A-binding protein isoform X1</fullName>
    </submittedName>
</protein>
<keyword evidence="2" id="KW-0677">Repeat</keyword>
<dbReference type="InterPro" id="IPR006652">
    <property type="entry name" value="Kelch_1"/>
</dbReference>